<evidence type="ECO:0000313" key="1">
    <source>
        <dbReference type="EMBL" id="KAJ3538630.1"/>
    </source>
</evidence>
<reference evidence="1" key="1">
    <citation type="submission" date="2022-07" db="EMBL/GenBank/DDBJ databases">
        <title>Genome Sequence of Phlebia brevispora.</title>
        <authorList>
            <person name="Buettner E."/>
        </authorList>
    </citation>
    <scope>NUCLEOTIDE SEQUENCE</scope>
    <source>
        <strain evidence="1">MPL23</strain>
    </source>
</reference>
<name>A0ACC1SFV2_9APHY</name>
<organism evidence="1 2">
    <name type="scientific">Phlebia brevispora</name>
    <dbReference type="NCBI Taxonomy" id="194682"/>
    <lineage>
        <taxon>Eukaryota</taxon>
        <taxon>Fungi</taxon>
        <taxon>Dikarya</taxon>
        <taxon>Basidiomycota</taxon>
        <taxon>Agaricomycotina</taxon>
        <taxon>Agaricomycetes</taxon>
        <taxon>Polyporales</taxon>
        <taxon>Meruliaceae</taxon>
        <taxon>Phlebia</taxon>
    </lineage>
</organism>
<accession>A0ACC1SFV2</accession>
<keyword evidence="2" id="KW-1185">Reference proteome</keyword>
<gene>
    <name evidence="1" type="ORF">NM688_g6491</name>
</gene>
<comment type="caution">
    <text evidence="1">The sequence shown here is derived from an EMBL/GenBank/DDBJ whole genome shotgun (WGS) entry which is preliminary data.</text>
</comment>
<proteinExistence type="predicted"/>
<sequence>MSRPIPRLADHAVVYAGAQKNIGPAGLTILIVREDCIVDVDAAAALGAAPVPLMLSWKTLADSKSMYNTPSVLSIYITGLVLDRMKEQGGLKYYEELNKKKAMKVYAAVHEGQNKGVFRKKVKDGSESWMNVVFEVLGDGAEKRFLEGAEKKGMKGLKGHRSVGGIRVSLYNAITEEQADALVQYMQDFVAEETKLATA</sequence>
<protein>
    <submittedName>
        <fullName evidence="1">Uncharacterized protein</fullName>
    </submittedName>
</protein>
<dbReference type="EMBL" id="JANHOG010001345">
    <property type="protein sequence ID" value="KAJ3538630.1"/>
    <property type="molecule type" value="Genomic_DNA"/>
</dbReference>
<evidence type="ECO:0000313" key="2">
    <source>
        <dbReference type="Proteomes" id="UP001148662"/>
    </source>
</evidence>
<dbReference type="Proteomes" id="UP001148662">
    <property type="component" value="Unassembled WGS sequence"/>
</dbReference>